<feature type="domain" description="Phosphoadenosine phosphosulphate reductase" evidence="1">
    <location>
        <begin position="211"/>
        <end position="369"/>
    </location>
</feature>
<dbReference type="Pfam" id="PF01507">
    <property type="entry name" value="PAPS_reduct"/>
    <property type="match status" value="1"/>
</dbReference>
<dbReference type="InterPro" id="IPR014729">
    <property type="entry name" value="Rossmann-like_a/b/a_fold"/>
</dbReference>
<dbReference type="PANTHER" id="PTHR43196:SF2">
    <property type="entry name" value="PHOSPHOADENOSINE PHOSPHOSULFATE REDUCTASE"/>
    <property type="match status" value="1"/>
</dbReference>
<evidence type="ECO:0000313" key="2">
    <source>
        <dbReference type="EMBL" id="RRK35315.1"/>
    </source>
</evidence>
<evidence type="ECO:0000313" key="3">
    <source>
        <dbReference type="Proteomes" id="UP000274920"/>
    </source>
</evidence>
<gene>
    <name evidence="2" type="ORF">EBB54_12215</name>
</gene>
<accession>A0A3R8JV84</accession>
<dbReference type="PANTHER" id="PTHR43196">
    <property type="entry name" value="SULFATE ADENYLYLTRANSFERASE SUBUNIT 2"/>
    <property type="match status" value="1"/>
</dbReference>
<dbReference type="SUPFAM" id="SSF52402">
    <property type="entry name" value="Adenine nucleotide alpha hydrolases-like"/>
    <property type="match status" value="1"/>
</dbReference>
<keyword evidence="3" id="KW-1185">Reference proteome</keyword>
<dbReference type="EMBL" id="RHJS01000002">
    <property type="protein sequence ID" value="RRK35315.1"/>
    <property type="molecule type" value="Genomic_DNA"/>
</dbReference>
<evidence type="ECO:0000259" key="1">
    <source>
        <dbReference type="Pfam" id="PF01507"/>
    </source>
</evidence>
<dbReference type="GO" id="GO:0003824">
    <property type="term" value="F:catalytic activity"/>
    <property type="evidence" value="ECO:0007669"/>
    <property type="project" value="InterPro"/>
</dbReference>
<sequence length="460" mass="53039">MKKKETYFQQSNGQLSLFQPDFIRDADCTKDMPVIYGKPDVPIYGTGKRIRPRVPGRRDSKYMEKVLLEELLPLESYDLIILLISGGKDSIACYYKLLELGVPKQKIEFWHHDIDGGHPARRMDWRCTSSYIHAFSEAEQVPLRVSWRKNGFFGELYRIGASEPIEWQEPDTQEIWQCPLSKKYKECLKLKEKSAEDMEKQLEQFGYRMKFPMKTGDLSRRWCSAYLKIMVADTVLRNLDSLEHLEKIGGRRLKFPAKGGTHQGRWCSGSLKASVQDSVTASLEKTKKDTCLLIVSGERRGESAGRSKYNEMEIHRTNAEAKAHRIVHQWRPVIDYSEKDVWEVLKRHKVNPHPCYRAGWNRCSCAMCIFSTPKLFAGIRELYPEDYKMLKQDEEILGFTLDNHCDLDTFVGNARSCVYHGDQEALHSLMTGEFSTDSVYVKDNWMYPAGAFHGAEGGPC</sequence>
<dbReference type="RefSeq" id="WP_125127595.1">
    <property type="nucleotide sequence ID" value="NZ_RHJS01000002.1"/>
</dbReference>
<comment type="caution">
    <text evidence="2">The sequence shown here is derived from an EMBL/GenBank/DDBJ whole genome shotgun (WGS) entry which is preliminary data.</text>
</comment>
<dbReference type="AlphaFoldDB" id="A0A3R8JV84"/>
<dbReference type="InterPro" id="IPR050128">
    <property type="entry name" value="Sulfate_adenylyltrnsfr_sub2"/>
</dbReference>
<protein>
    <recommendedName>
        <fullName evidence="1">Phosphoadenosine phosphosulphate reductase domain-containing protein</fullName>
    </recommendedName>
</protein>
<name>A0A3R8JV84_9FIRM</name>
<reference evidence="2" key="1">
    <citation type="submission" date="2018-10" db="EMBL/GenBank/DDBJ databases">
        <title>Schaedlerella arabinophila gen. nov. sp. nov., isolated from the mouse intestinal tract and comparative analysis with the genome of the closely related altered Schaedler flora strain ASF502.</title>
        <authorList>
            <person name="Miyake S."/>
            <person name="Soh M."/>
            <person name="Seedorf H."/>
        </authorList>
    </citation>
    <scope>NUCLEOTIDE SEQUENCE [LARGE SCALE GENOMIC DNA]</scope>
    <source>
        <strain evidence="2">DSM 106076</strain>
    </source>
</reference>
<proteinExistence type="predicted"/>
<dbReference type="Gene3D" id="3.40.50.620">
    <property type="entry name" value="HUPs"/>
    <property type="match status" value="1"/>
</dbReference>
<dbReference type="Proteomes" id="UP000274920">
    <property type="component" value="Unassembled WGS sequence"/>
</dbReference>
<organism evidence="2 3">
    <name type="scientific">Schaedlerella arabinosiphila</name>
    <dbReference type="NCBI Taxonomy" id="2044587"/>
    <lineage>
        <taxon>Bacteria</taxon>
        <taxon>Bacillati</taxon>
        <taxon>Bacillota</taxon>
        <taxon>Clostridia</taxon>
        <taxon>Lachnospirales</taxon>
        <taxon>Lachnospiraceae</taxon>
        <taxon>Schaedlerella</taxon>
    </lineage>
</organism>
<dbReference type="InterPro" id="IPR002500">
    <property type="entry name" value="PAPS_reduct_dom"/>
</dbReference>